<keyword evidence="3" id="KW-1185">Reference proteome</keyword>
<dbReference type="InterPro" id="IPR000210">
    <property type="entry name" value="BTB/POZ_dom"/>
</dbReference>
<dbReference type="Gene3D" id="3.30.710.10">
    <property type="entry name" value="Potassium Channel Kv1.1, Chain A"/>
    <property type="match status" value="1"/>
</dbReference>
<dbReference type="AlphaFoldDB" id="A0A8H6S2W2"/>
<name>A0A8H6S2W2_9AGAR</name>
<reference evidence="2" key="1">
    <citation type="submission" date="2020-05" db="EMBL/GenBank/DDBJ databases">
        <title>Mycena genomes resolve the evolution of fungal bioluminescence.</title>
        <authorList>
            <person name="Tsai I.J."/>
        </authorList>
    </citation>
    <scope>NUCLEOTIDE SEQUENCE</scope>
    <source>
        <strain evidence="2">171206Taipei</strain>
    </source>
</reference>
<accession>A0A8H6S2W2</accession>
<comment type="caution">
    <text evidence="2">The sequence shown here is derived from an EMBL/GenBank/DDBJ whole genome shotgun (WGS) entry which is preliminary data.</text>
</comment>
<gene>
    <name evidence="2" type="ORF">MIND_01267700</name>
</gene>
<dbReference type="SMART" id="SM00225">
    <property type="entry name" value="BTB"/>
    <property type="match status" value="1"/>
</dbReference>
<dbReference type="GeneID" id="59351672"/>
<evidence type="ECO:0000259" key="1">
    <source>
        <dbReference type="SMART" id="SM00225"/>
    </source>
</evidence>
<organism evidence="2 3">
    <name type="scientific">Mycena indigotica</name>
    <dbReference type="NCBI Taxonomy" id="2126181"/>
    <lineage>
        <taxon>Eukaryota</taxon>
        <taxon>Fungi</taxon>
        <taxon>Dikarya</taxon>
        <taxon>Basidiomycota</taxon>
        <taxon>Agaricomycotina</taxon>
        <taxon>Agaricomycetes</taxon>
        <taxon>Agaricomycetidae</taxon>
        <taxon>Agaricales</taxon>
        <taxon>Marasmiineae</taxon>
        <taxon>Mycenaceae</taxon>
        <taxon>Mycena</taxon>
    </lineage>
</organism>
<evidence type="ECO:0000313" key="2">
    <source>
        <dbReference type="EMBL" id="KAF7291240.1"/>
    </source>
</evidence>
<dbReference type="SUPFAM" id="SSF54695">
    <property type="entry name" value="POZ domain"/>
    <property type="match status" value="1"/>
</dbReference>
<dbReference type="RefSeq" id="XP_037214362.1">
    <property type="nucleotide sequence ID" value="XM_037369156.1"/>
</dbReference>
<protein>
    <submittedName>
        <fullName evidence="2">BTB domain-containing protein</fullName>
    </submittedName>
</protein>
<feature type="domain" description="BTB" evidence="1">
    <location>
        <begin position="24"/>
        <end position="145"/>
    </location>
</feature>
<dbReference type="Proteomes" id="UP000636479">
    <property type="component" value="Unassembled WGS sequence"/>
</dbReference>
<dbReference type="EMBL" id="JACAZF010000013">
    <property type="protein sequence ID" value="KAF7291240.1"/>
    <property type="molecule type" value="Genomic_DNA"/>
</dbReference>
<proteinExistence type="predicted"/>
<sequence length="369" mass="41042">MSNDAPVPFSSVSSNDTPLFSYPPDFVLRSSDGFDFHVHRELLRLTSGCFEGMFVVSRSNAGNSNDVDSDPQQRTEDGKPIVTLTEPKSVLYRLLSLAYPVVSINPLSLTRAQDLDNITAVFQAAEKYQFTHIPRVLEQMLDKPQLIALYPYRMFAIARVCNLTALAHKCVLATLNGGAEALNVTFPEMTLLTWDDAHKVNKFHQQCSVLASNCAQSMGRLHLKPEAADNVINCLINPQTGTDYVWWTCKGHNDYCSGKYFGGSSVSSRISTVTKNSAKRASSFFSRGPELVEPHAMWFRSHIKGVQEQLLIRPTDVSIVLALKEEDKSTISSCRLCSKQAQSDLLDLQVVLTQEITNMHGRLARAMFS</sequence>
<evidence type="ECO:0000313" key="3">
    <source>
        <dbReference type="Proteomes" id="UP000636479"/>
    </source>
</evidence>
<dbReference type="InterPro" id="IPR011333">
    <property type="entry name" value="SKP1/BTB/POZ_sf"/>
</dbReference>
<dbReference type="OrthoDB" id="3357985at2759"/>